<accession>A0A1J5P6U4</accession>
<dbReference type="EMBL" id="MLJW01006263">
    <property type="protein sequence ID" value="OIQ66926.1"/>
    <property type="molecule type" value="Genomic_DNA"/>
</dbReference>
<sequence length="127" mass="13632">MCHARPVPLWQGARGLCQSLAEETSGVVGRCFWQKDRGDATIFVRVPQNLDYHVAHRGKGTQRLLYPVKLDPAAAQLDLPIQAALKYKGAIRLLAGQVTCQIDPALSTRAGVSHKGCCAAVGPVMVA</sequence>
<evidence type="ECO:0000313" key="1">
    <source>
        <dbReference type="EMBL" id="OIQ66926.1"/>
    </source>
</evidence>
<proteinExistence type="predicted"/>
<name>A0A1J5P6U4_9ZZZZ</name>
<comment type="caution">
    <text evidence="1">The sequence shown here is derived from an EMBL/GenBank/DDBJ whole genome shotgun (WGS) entry which is preliminary data.</text>
</comment>
<dbReference type="AlphaFoldDB" id="A0A1J5P6U4"/>
<dbReference type="AntiFam" id="ANF00178">
    <property type="entry name" value="Shadow ORF (opposite dhbF)"/>
</dbReference>
<gene>
    <name evidence="1" type="ORF">GALL_515010</name>
</gene>
<protein>
    <submittedName>
        <fullName evidence="1">Uncharacterized protein</fullName>
    </submittedName>
</protein>
<organism evidence="1">
    <name type="scientific">mine drainage metagenome</name>
    <dbReference type="NCBI Taxonomy" id="410659"/>
    <lineage>
        <taxon>unclassified sequences</taxon>
        <taxon>metagenomes</taxon>
        <taxon>ecological metagenomes</taxon>
    </lineage>
</organism>
<reference evidence="1" key="1">
    <citation type="submission" date="2016-10" db="EMBL/GenBank/DDBJ databases">
        <title>Sequence of Gallionella enrichment culture.</title>
        <authorList>
            <person name="Poehlein A."/>
            <person name="Muehling M."/>
            <person name="Daniel R."/>
        </authorList>
    </citation>
    <scope>NUCLEOTIDE SEQUENCE</scope>
</reference>